<keyword evidence="3" id="KW-0238">DNA-binding</keyword>
<evidence type="ECO:0000313" key="7">
    <source>
        <dbReference type="EMBL" id="ORZ23511.1"/>
    </source>
</evidence>
<comment type="subcellular location">
    <subcellularLocation>
        <location evidence="1">Nucleus</location>
    </subcellularLocation>
</comment>
<dbReference type="GO" id="GO:0031390">
    <property type="term" value="C:Ctf18 RFC-like complex"/>
    <property type="evidence" value="ECO:0007669"/>
    <property type="project" value="InterPro"/>
</dbReference>
<dbReference type="PANTHER" id="PTHR28605">
    <property type="entry name" value="CTF8, CHROMOSOME TRANSMISSION FIDELITY FACTOR 8 HOMOLOG (S. CEREVISIAE)"/>
    <property type="match status" value="1"/>
</dbReference>
<dbReference type="GO" id="GO:0003677">
    <property type="term" value="F:DNA binding"/>
    <property type="evidence" value="ECO:0007669"/>
    <property type="project" value="UniProtKB-KW"/>
</dbReference>
<evidence type="ECO:0000313" key="8">
    <source>
        <dbReference type="Proteomes" id="UP000193560"/>
    </source>
</evidence>
<evidence type="ECO:0000256" key="1">
    <source>
        <dbReference type="ARBA" id="ARBA00004123"/>
    </source>
</evidence>
<evidence type="ECO:0000256" key="5">
    <source>
        <dbReference type="ARBA" id="ARBA00023306"/>
    </source>
</evidence>
<evidence type="ECO:0000256" key="4">
    <source>
        <dbReference type="ARBA" id="ARBA00023242"/>
    </source>
</evidence>
<dbReference type="AlphaFoldDB" id="A0A1X2IYG6"/>
<keyword evidence="8" id="KW-1185">Reference proteome</keyword>
<keyword evidence="5" id="KW-0131">Cell cycle</keyword>
<dbReference type="InterPro" id="IPR018607">
    <property type="entry name" value="Ctf8"/>
</dbReference>
<keyword evidence="2" id="KW-0235">DNA replication</keyword>
<proteinExistence type="inferred from homology"/>
<dbReference type="STRING" id="90262.A0A1X2IYG6"/>
<organism evidence="7 8">
    <name type="scientific">Absidia repens</name>
    <dbReference type="NCBI Taxonomy" id="90262"/>
    <lineage>
        <taxon>Eukaryota</taxon>
        <taxon>Fungi</taxon>
        <taxon>Fungi incertae sedis</taxon>
        <taxon>Mucoromycota</taxon>
        <taxon>Mucoromycotina</taxon>
        <taxon>Mucoromycetes</taxon>
        <taxon>Mucorales</taxon>
        <taxon>Cunninghamellaceae</taxon>
        <taxon>Absidia</taxon>
    </lineage>
</organism>
<dbReference type="GO" id="GO:0006260">
    <property type="term" value="P:DNA replication"/>
    <property type="evidence" value="ECO:0007669"/>
    <property type="project" value="UniProtKB-KW"/>
</dbReference>
<comment type="similarity">
    <text evidence="6">Belongs to the CTF8 family.</text>
</comment>
<accession>A0A1X2IYG6</accession>
<evidence type="ECO:0000256" key="6">
    <source>
        <dbReference type="ARBA" id="ARBA00038447"/>
    </source>
</evidence>
<dbReference type="Pfam" id="PF09696">
    <property type="entry name" value="Ctf8"/>
    <property type="match status" value="1"/>
</dbReference>
<dbReference type="GO" id="GO:0007064">
    <property type="term" value="P:mitotic sister chromatid cohesion"/>
    <property type="evidence" value="ECO:0007669"/>
    <property type="project" value="InterPro"/>
</dbReference>
<reference evidence="7 8" key="1">
    <citation type="submission" date="2016-07" db="EMBL/GenBank/DDBJ databases">
        <title>Pervasive Adenine N6-methylation of Active Genes in Fungi.</title>
        <authorList>
            <consortium name="DOE Joint Genome Institute"/>
            <person name="Mondo S.J."/>
            <person name="Dannebaum R.O."/>
            <person name="Kuo R.C."/>
            <person name="Labutti K."/>
            <person name="Haridas S."/>
            <person name="Kuo A."/>
            <person name="Salamov A."/>
            <person name="Ahrendt S.R."/>
            <person name="Lipzen A."/>
            <person name="Sullivan W."/>
            <person name="Andreopoulos W.B."/>
            <person name="Clum A."/>
            <person name="Lindquist E."/>
            <person name="Daum C."/>
            <person name="Ramamoorthy G.K."/>
            <person name="Gryganskyi A."/>
            <person name="Culley D."/>
            <person name="Magnuson J.K."/>
            <person name="James T.Y."/>
            <person name="O'Malley M.A."/>
            <person name="Stajich J.E."/>
            <person name="Spatafora J.W."/>
            <person name="Visel A."/>
            <person name="Grigoriev I.V."/>
        </authorList>
    </citation>
    <scope>NUCLEOTIDE SEQUENCE [LARGE SCALE GENOMIC DNA]</scope>
    <source>
        <strain evidence="7 8">NRRL 1336</strain>
    </source>
</reference>
<dbReference type="Proteomes" id="UP000193560">
    <property type="component" value="Unassembled WGS sequence"/>
</dbReference>
<keyword evidence="4" id="KW-0539">Nucleus</keyword>
<gene>
    <name evidence="7" type="ORF">BCR42DRAFT_447192</name>
</gene>
<dbReference type="EMBL" id="MCGE01000003">
    <property type="protein sequence ID" value="ORZ23511.1"/>
    <property type="molecule type" value="Genomic_DNA"/>
</dbReference>
<evidence type="ECO:0000256" key="2">
    <source>
        <dbReference type="ARBA" id="ARBA00022705"/>
    </source>
</evidence>
<evidence type="ECO:0000256" key="3">
    <source>
        <dbReference type="ARBA" id="ARBA00023125"/>
    </source>
</evidence>
<comment type="caution">
    <text evidence="7">The sequence shown here is derived from an EMBL/GenBank/DDBJ whole genome shotgun (WGS) entry which is preliminary data.</text>
</comment>
<dbReference type="OrthoDB" id="121932at2759"/>
<protein>
    <submittedName>
        <fullName evidence="7">Ctf8-domain-containing protein</fullName>
    </submittedName>
</protein>
<dbReference type="PANTHER" id="PTHR28605:SF1">
    <property type="entry name" value="CHROMOSOME TRANSMISSION FIDELITY FACTOR 8"/>
    <property type="match status" value="1"/>
</dbReference>
<sequence>MVQAVIHSWVTSDNKKELSLLEFQGSFHGNGDDQMKNVKIGDIEVDKDKMFLLIGHHRIEGVRKKLLKPLAVIHKRTTSATTMDIDQINDTGPAMEYDVTTIIKEKFVFTNRPRLIVKESLRGMTKF</sequence>
<name>A0A1X2IYG6_9FUNG</name>